<organism evidence="1 2">
    <name type="scientific">Coleofasciculus chthonoplastes PCC 7420</name>
    <dbReference type="NCBI Taxonomy" id="118168"/>
    <lineage>
        <taxon>Bacteria</taxon>
        <taxon>Bacillati</taxon>
        <taxon>Cyanobacteriota</taxon>
        <taxon>Cyanophyceae</taxon>
        <taxon>Coleofasciculales</taxon>
        <taxon>Coleofasciculaceae</taxon>
        <taxon>Coleofasciculus</taxon>
    </lineage>
</organism>
<protein>
    <submittedName>
        <fullName evidence="1">Uncharacterized protein</fullName>
    </submittedName>
</protein>
<evidence type="ECO:0000313" key="1">
    <source>
        <dbReference type="EMBL" id="EDX73822.1"/>
    </source>
</evidence>
<dbReference type="HOGENOM" id="CLU_3042302_0_0_3"/>
<proteinExistence type="predicted"/>
<sequence>MKRGRIQSLSPRRREVWREVLHKLSQSQTLRIEEERSREINTRPTYRLILKFKR</sequence>
<dbReference type="Proteomes" id="UP000003835">
    <property type="component" value="Unassembled WGS sequence"/>
</dbReference>
<name>B4VW00_9CYAN</name>
<keyword evidence="2" id="KW-1185">Reference proteome</keyword>
<dbReference type="AlphaFoldDB" id="B4VW00"/>
<dbReference type="STRING" id="118168.MC7420_5702"/>
<dbReference type="EMBL" id="DS989855">
    <property type="protein sequence ID" value="EDX73822.1"/>
    <property type="molecule type" value="Genomic_DNA"/>
</dbReference>
<gene>
    <name evidence="1" type="ORF">MC7420_5702</name>
</gene>
<reference evidence="1 2" key="1">
    <citation type="submission" date="2008-07" db="EMBL/GenBank/DDBJ databases">
        <authorList>
            <person name="Tandeau de Marsac N."/>
            <person name="Ferriera S."/>
            <person name="Johnson J."/>
            <person name="Kravitz S."/>
            <person name="Beeson K."/>
            <person name="Sutton G."/>
            <person name="Rogers Y.-H."/>
            <person name="Friedman R."/>
            <person name="Frazier M."/>
            <person name="Venter J.C."/>
        </authorList>
    </citation>
    <scope>NUCLEOTIDE SEQUENCE [LARGE SCALE GENOMIC DNA]</scope>
    <source>
        <strain evidence="1 2">PCC 7420</strain>
    </source>
</reference>
<accession>B4VW00</accession>
<evidence type="ECO:0000313" key="2">
    <source>
        <dbReference type="Proteomes" id="UP000003835"/>
    </source>
</evidence>